<dbReference type="InterPro" id="IPR045079">
    <property type="entry name" value="Oxoprolinase-like"/>
</dbReference>
<reference evidence="3 4" key="1">
    <citation type="submission" date="2015-09" db="EMBL/GenBank/DDBJ databases">
        <title>Sorangium comparison.</title>
        <authorList>
            <person name="Zaburannyi N."/>
            <person name="Bunk B."/>
            <person name="Overmann J."/>
            <person name="Mueller R."/>
        </authorList>
    </citation>
    <scope>NUCLEOTIDE SEQUENCE [LARGE SCALE GENOMIC DNA]</scope>
    <source>
        <strain evidence="3 4">So ceGT47</strain>
    </source>
</reference>
<dbReference type="PANTHER" id="PTHR11365">
    <property type="entry name" value="5-OXOPROLINASE RELATED"/>
    <property type="match status" value="1"/>
</dbReference>
<evidence type="ECO:0000259" key="2">
    <source>
        <dbReference type="Pfam" id="PF02538"/>
    </source>
</evidence>
<proteinExistence type="predicted"/>
<gene>
    <name evidence="3" type="ORF">SOCEGT47_023690</name>
</gene>
<evidence type="ECO:0000313" key="4">
    <source>
        <dbReference type="Proteomes" id="UP000295781"/>
    </source>
</evidence>
<dbReference type="EMBL" id="CP012670">
    <property type="protein sequence ID" value="AUX21873.1"/>
    <property type="molecule type" value="Genomic_DNA"/>
</dbReference>
<dbReference type="GO" id="GO:0006749">
    <property type="term" value="P:glutathione metabolic process"/>
    <property type="evidence" value="ECO:0007669"/>
    <property type="project" value="TreeGrafter"/>
</dbReference>
<feature type="region of interest" description="Disordered" evidence="1">
    <location>
        <begin position="554"/>
        <end position="573"/>
    </location>
</feature>
<dbReference type="Pfam" id="PF02538">
    <property type="entry name" value="Hydantoinase_B"/>
    <property type="match status" value="1"/>
</dbReference>
<dbReference type="InterPro" id="IPR003692">
    <property type="entry name" value="Hydantoinase_B"/>
</dbReference>
<dbReference type="OrthoDB" id="9759608at2"/>
<dbReference type="GO" id="GO:0005829">
    <property type="term" value="C:cytosol"/>
    <property type="evidence" value="ECO:0007669"/>
    <property type="project" value="TreeGrafter"/>
</dbReference>
<dbReference type="AlphaFoldDB" id="A0A4P2PZD9"/>
<name>A0A4P2PZD9_SORCE</name>
<dbReference type="RefSeq" id="WP_129347129.1">
    <property type="nucleotide sequence ID" value="NZ_CP012670.1"/>
</dbReference>
<keyword evidence="3" id="KW-0378">Hydrolase</keyword>
<organism evidence="3 4">
    <name type="scientific">Sorangium cellulosum</name>
    <name type="common">Polyangium cellulosum</name>
    <dbReference type="NCBI Taxonomy" id="56"/>
    <lineage>
        <taxon>Bacteria</taxon>
        <taxon>Pseudomonadati</taxon>
        <taxon>Myxococcota</taxon>
        <taxon>Polyangia</taxon>
        <taxon>Polyangiales</taxon>
        <taxon>Polyangiaceae</taxon>
        <taxon>Sorangium</taxon>
    </lineage>
</organism>
<evidence type="ECO:0000313" key="3">
    <source>
        <dbReference type="EMBL" id="AUX21873.1"/>
    </source>
</evidence>
<dbReference type="Proteomes" id="UP000295781">
    <property type="component" value="Chromosome"/>
</dbReference>
<evidence type="ECO:0000256" key="1">
    <source>
        <dbReference type="SAM" id="MobiDB-lite"/>
    </source>
</evidence>
<feature type="domain" description="Hydantoinase B/oxoprolinase" evidence="2">
    <location>
        <begin position="8"/>
        <end position="529"/>
    </location>
</feature>
<dbReference type="EC" id="3.5.2.9" evidence="3"/>
<accession>A0A4P2PZD9</accession>
<protein>
    <submittedName>
        <fullName evidence="3">5-oxoprolinase</fullName>
        <ecNumber evidence="3">3.5.2.9</ecNumber>
    </submittedName>
</protein>
<sequence>MSREARIDPFTLEIIKNELIAAGDEMFHALKRAAMSPIIYEVLDYATGLTDARGNLLSQGNGVADFISALGFGVAHVLDKMGRERLASGDIVILNDPYVGGGTHLSDVALILPIFHEGELVAFAVDKAHWTEVGGKDPGSWTTDATDVFQEGLQFPGIKLFKAGRPDEGLLELIRANVRTPDATLGDLHACVGALRVGERALHRVLRKFGKATVLCAMEELLDEGERRARLELARLPRGTYEATDFIDDDGIGNGPFEVRVKVTLDDRFVCDFTGTTAQVPGPINCGRTSLCSAVRQAWKAITDPLLPSNEGVFRPVHVVCPPGTIFTAERPAPVSTYWETAQYATDLVCKAMAPLVPRRLTAGHFLSVCGTIIHGIHPDDGTPYLLVEPQAGGWGAGADKDGENGLVCAGDGETYMIPVEICETRYGVRVEQYALDIVDGGAGEHRGGRGLVRDYRVTSAWARVTATFGRHRFAPWGLNGGQQGSPNTVELVHEDGRRIALGKCARHLLKRGELCRLRTGTGGGYGDPARRSRARVLDDLRCGYITLEQARRDYGLRDTEEPGPAAAPSDEA</sequence>
<dbReference type="GO" id="GO:0017168">
    <property type="term" value="F:5-oxoprolinase (ATP-hydrolyzing) activity"/>
    <property type="evidence" value="ECO:0007669"/>
    <property type="project" value="UniProtKB-EC"/>
</dbReference>
<dbReference type="PANTHER" id="PTHR11365:SF23">
    <property type="entry name" value="HYPOTHETICAL 5-OXOPROLINASE (EUROFUNG)-RELATED"/>
    <property type="match status" value="1"/>
</dbReference>